<dbReference type="InterPro" id="IPR013783">
    <property type="entry name" value="Ig-like_fold"/>
</dbReference>
<dbReference type="CDD" id="cd02850">
    <property type="entry name" value="E_set_Cellulase_N"/>
    <property type="match status" value="1"/>
</dbReference>
<dbReference type="PANTHER" id="PTHR22298">
    <property type="entry name" value="ENDO-1,4-BETA-GLUCANASE"/>
    <property type="match status" value="1"/>
</dbReference>
<dbReference type="RefSeq" id="WP_343332936.1">
    <property type="nucleotide sequence ID" value="NZ_JAPOHD010000020.1"/>
</dbReference>
<dbReference type="GO" id="GO:0000272">
    <property type="term" value="P:polysaccharide catabolic process"/>
    <property type="evidence" value="ECO:0007669"/>
    <property type="project" value="UniProtKB-KW"/>
</dbReference>
<dbReference type="Gene3D" id="3.20.20.370">
    <property type="entry name" value="Glycoside hydrolase/deacetylase"/>
    <property type="match status" value="1"/>
</dbReference>
<dbReference type="Gene3D" id="2.60.40.10">
    <property type="entry name" value="Immunoglobulins"/>
    <property type="match status" value="1"/>
</dbReference>
<evidence type="ECO:0000256" key="5">
    <source>
        <dbReference type="ARBA" id="ARBA00023326"/>
    </source>
</evidence>
<dbReference type="InterPro" id="IPR008928">
    <property type="entry name" value="6-hairpin_glycosidase_sf"/>
</dbReference>
<dbReference type="Pfam" id="PF00759">
    <property type="entry name" value="Glyco_hydro_9"/>
    <property type="match status" value="1"/>
</dbReference>
<protein>
    <submittedName>
        <fullName evidence="7">Glycoside hydrolase family 9 protein</fullName>
    </submittedName>
</protein>
<feature type="domain" description="NodB homology" evidence="6">
    <location>
        <begin position="608"/>
        <end position="817"/>
    </location>
</feature>
<name>A0A9X3F697_9BACT</name>
<dbReference type="GO" id="GO:0016810">
    <property type="term" value="F:hydrolase activity, acting on carbon-nitrogen (but not peptide) bonds"/>
    <property type="evidence" value="ECO:0007669"/>
    <property type="project" value="InterPro"/>
</dbReference>
<dbReference type="InterPro" id="IPR002509">
    <property type="entry name" value="NODB_dom"/>
</dbReference>
<proteinExistence type="inferred from homology"/>
<keyword evidence="5" id="KW-0624">Polysaccharide degradation</keyword>
<dbReference type="AlphaFoldDB" id="A0A9X3F697"/>
<keyword evidence="2 7" id="KW-0378">Hydrolase</keyword>
<dbReference type="Proteomes" id="UP001145087">
    <property type="component" value="Unassembled WGS sequence"/>
</dbReference>
<dbReference type="EMBL" id="JAPOHD010000020">
    <property type="protein sequence ID" value="MCY1720602.1"/>
    <property type="molecule type" value="Genomic_DNA"/>
</dbReference>
<evidence type="ECO:0000313" key="7">
    <source>
        <dbReference type="EMBL" id="MCY1720602.1"/>
    </source>
</evidence>
<dbReference type="InterPro" id="IPR012341">
    <property type="entry name" value="6hp_glycosidase-like_sf"/>
</dbReference>
<sequence length="821" mass="92944">MKRILAVLLLCLTFISSRAVDLIRINQLGYLPKSIKVAVFLSSEEISETGFTVHEALTDKVVYVGKTQPSNAQNWGMGSAYRLNFSELELDGGYYIKVGNTRSPNFRINSDVYEGTADFILNYLRQQRCGYNPYLKDSCHLHDGIIVDHPTKSGEIINVTGGWHDASDYLQYSTTSVNTVFQMMFAYHNHPEIYGDAYKANGEKGSNGTPDILDEIRWGLEWMLKMNPAPNEMYNQIADDRDHVGFRLPNKDTADYGLGKYRPVYFVTGQPQGLAEFKNQSTGVSSIAGKFASGFALGAQLFEAIDADFSAQLKEKVLDVWNFALSDTGFCQTACNVSPYFYEERNYEDDLELGATQLYELTGERHFLDEAIYWGKKEEVSPWMRNGTARHYESYPFINLGHYFLAKNENPNFVDNYKTGLNFLFERGKNDPFFNGLPFIWCSNNLVAAAITQANLYEKISGNTEFAEMEAALRDWLFGCNPWGTTMICGLPGVEDSPMYPHSSITVLNNETTYGGLIDGPVYNSIYTGLIGISLTQPDKYAAFNKGKAVYHDDIGDYSTNEPTMDGTASLSYLLADIENKGREQKVNSSNFEKDKFGTIIRIQPEAKNIYLCFTADSMFEGGDHVLKTLKKNKIKASFFFTGNFLRLSAEKERIEKTIRAGHYVGAHSDKHLLYCSWNKRDSTLVSQNEFEVDIKNNFSELEKFGIKSNDAVFFMPPYEWYNQDIADWSKNMGLNLINFTPGTGTNADYTTPDMSNYKSSEELWNHLKHIEESNKNGLNGVILLIHPGTSEKRTDKFYLKLDEIISYLSAKGYEFKSLKE</sequence>
<dbReference type="Gene3D" id="1.50.10.10">
    <property type="match status" value="1"/>
</dbReference>
<dbReference type="SUPFAM" id="SSF48208">
    <property type="entry name" value="Six-hairpin glycosidases"/>
    <property type="match status" value="1"/>
</dbReference>
<dbReference type="SUPFAM" id="SSF88713">
    <property type="entry name" value="Glycoside hydrolase/deacetylase"/>
    <property type="match status" value="1"/>
</dbReference>
<dbReference type="PROSITE" id="PS51677">
    <property type="entry name" value="NODB"/>
    <property type="match status" value="1"/>
</dbReference>
<organism evidence="7 8">
    <name type="scientific">Draconibacterium aestuarii</name>
    <dbReference type="NCBI Taxonomy" id="2998507"/>
    <lineage>
        <taxon>Bacteria</taxon>
        <taxon>Pseudomonadati</taxon>
        <taxon>Bacteroidota</taxon>
        <taxon>Bacteroidia</taxon>
        <taxon>Marinilabiliales</taxon>
        <taxon>Prolixibacteraceae</taxon>
        <taxon>Draconibacterium</taxon>
    </lineage>
</organism>
<gene>
    <name evidence="7" type="ORF">OU798_09630</name>
</gene>
<dbReference type="InterPro" id="IPR011330">
    <property type="entry name" value="Glyco_hydro/deAcase_b/a-brl"/>
</dbReference>
<keyword evidence="8" id="KW-1185">Reference proteome</keyword>
<evidence type="ECO:0000259" key="6">
    <source>
        <dbReference type="PROSITE" id="PS51677"/>
    </source>
</evidence>
<dbReference type="Pfam" id="PF02927">
    <property type="entry name" value="CelD_N"/>
    <property type="match status" value="1"/>
</dbReference>
<accession>A0A9X3F697</accession>
<evidence type="ECO:0000256" key="2">
    <source>
        <dbReference type="ARBA" id="ARBA00022801"/>
    </source>
</evidence>
<dbReference type="GO" id="GO:0008810">
    <property type="term" value="F:cellulase activity"/>
    <property type="evidence" value="ECO:0007669"/>
    <property type="project" value="InterPro"/>
</dbReference>
<evidence type="ECO:0000256" key="4">
    <source>
        <dbReference type="ARBA" id="ARBA00023295"/>
    </source>
</evidence>
<keyword evidence="4" id="KW-0326">Glycosidase</keyword>
<dbReference type="InterPro" id="IPR001701">
    <property type="entry name" value="Glyco_hydro_9"/>
</dbReference>
<comment type="similarity">
    <text evidence="1">Belongs to the glycosyl hydrolase 9 (cellulase E) family.</text>
</comment>
<evidence type="ECO:0000313" key="8">
    <source>
        <dbReference type="Proteomes" id="UP001145087"/>
    </source>
</evidence>
<reference evidence="7" key="1">
    <citation type="submission" date="2022-11" db="EMBL/GenBank/DDBJ databases">
        <title>Marilongibacter aestuarii gen. nov., sp. nov., isolated from tidal flat sediment.</title>
        <authorList>
            <person name="Jiayan W."/>
        </authorList>
    </citation>
    <scope>NUCLEOTIDE SEQUENCE</scope>
    <source>
        <strain evidence="7">Z1-6</strain>
    </source>
</reference>
<comment type="caution">
    <text evidence="7">The sequence shown here is derived from an EMBL/GenBank/DDBJ whole genome shotgun (WGS) entry which is preliminary data.</text>
</comment>
<dbReference type="InterPro" id="IPR004197">
    <property type="entry name" value="Cellulase_Ig-like"/>
</dbReference>
<evidence type="ECO:0000256" key="3">
    <source>
        <dbReference type="ARBA" id="ARBA00023277"/>
    </source>
</evidence>
<dbReference type="SUPFAM" id="SSF81296">
    <property type="entry name" value="E set domains"/>
    <property type="match status" value="1"/>
</dbReference>
<dbReference type="InterPro" id="IPR014756">
    <property type="entry name" value="Ig_E-set"/>
</dbReference>
<keyword evidence="3" id="KW-0119">Carbohydrate metabolism</keyword>
<evidence type="ECO:0000256" key="1">
    <source>
        <dbReference type="ARBA" id="ARBA00007072"/>
    </source>
</evidence>
<dbReference type="Pfam" id="PF01522">
    <property type="entry name" value="Polysacc_deac_1"/>
    <property type="match status" value="1"/>
</dbReference>
<dbReference type="CDD" id="cd10917">
    <property type="entry name" value="CE4_NodB_like_6s_7s"/>
    <property type="match status" value="1"/>
</dbReference>